<proteinExistence type="predicted"/>
<dbReference type="AlphaFoldDB" id="G0ECP4"/>
<dbReference type="SUPFAM" id="SSF143870">
    <property type="entry name" value="PF0523-like"/>
    <property type="match status" value="1"/>
</dbReference>
<protein>
    <submittedName>
        <fullName evidence="1">Uncharacterized protein</fullName>
    </submittedName>
</protein>
<dbReference type="EMBL" id="CP002838">
    <property type="protein sequence ID" value="AEM39614.1"/>
    <property type="molecule type" value="Genomic_DNA"/>
</dbReference>
<keyword evidence="2" id="KW-1185">Reference proteome</keyword>
<dbReference type="STRING" id="694429.Pyrfu_1760"/>
<dbReference type="Gene3D" id="3.30.2380.10">
    <property type="entry name" value="CGI121/TPRKB"/>
    <property type="match status" value="1"/>
</dbReference>
<dbReference type="KEGG" id="pfm:Pyrfu_1760"/>
<gene>
    <name evidence="1" type="ordered locus">Pyrfu_1760</name>
</gene>
<sequence length="169" mass="18456">MTRSVQSNCSACIDLVDEKLCYAILPPLDDKSLEELLKQDAVVLPTRLVASPLHAAQCVKLANRAWKRGYSRARKLPVEVLLYALAARGDIDPTRVELRTVASEGPKPGEHLVAVCRDESLCNSLVAKYGCAKLDEVKWLGVPEDLALARSALAAAEVERKRLLHGETA</sequence>
<reference evidence="1 2" key="1">
    <citation type="journal article" date="2011" name="Stand. Genomic Sci.">
        <title>Complete genome sequence of the hyperthermophilic chemolithoautotroph Pyrolobus fumarii type strain (1A).</title>
        <authorList>
            <person name="Anderson I."/>
            <person name="Goker M."/>
            <person name="Nolan M."/>
            <person name="Lucas S."/>
            <person name="Hammon N."/>
            <person name="Deshpande S."/>
            <person name="Cheng J.F."/>
            <person name="Tapia R."/>
            <person name="Han C."/>
            <person name="Goodwin L."/>
            <person name="Pitluck S."/>
            <person name="Huntemann M."/>
            <person name="Liolios K."/>
            <person name="Ivanova N."/>
            <person name="Pagani I."/>
            <person name="Mavromatis K."/>
            <person name="Ovchinikova G."/>
            <person name="Pati A."/>
            <person name="Chen A."/>
            <person name="Palaniappan K."/>
            <person name="Land M."/>
            <person name="Hauser L."/>
            <person name="Brambilla E.M."/>
            <person name="Huber H."/>
            <person name="Yasawong M."/>
            <person name="Rohde M."/>
            <person name="Spring S."/>
            <person name="Abt B."/>
            <person name="Sikorski J."/>
            <person name="Wirth R."/>
            <person name="Detter J.C."/>
            <person name="Woyke T."/>
            <person name="Bristow J."/>
            <person name="Eisen J.A."/>
            <person name="Markowitz V."/>
            <person name="Hugenholtz P."/>
            <person name="Kyrpides N.C."/>
            <person name="Klenk H.P."/>
            <person name="Lapidus A."/>
        </authorList>
    </citation>
    <scope>NUCLEOTIDE SEQUENCE [LARGE SCALE GENOMIC DNA]</scope>
    <source>
        <strain evidence="2">DSM 11204 / 1A</strain>
    </source>
</reference>
<accession>G0ECP4</accession>
<dbReference type="GeneID" id="11138949"/>
<name>G0ECP4_PYRF1</name>
<dbReference type="RefSeq" id="WP_014027291.1">
    <property type="nucleotide sequence ID" value="NC_015931.1"/>
</dbReference>
<evidence type="ECO:0000313" key="1">
    <source>
        <dbReference type="EMBL" id="AEM39614.1"/>
    </source>
</evidence>
<dbReference type="Proteomes" id="UP000001037">
    <property type="component" value="Chromosome"/>
</dbReference>
<dbReference type="eggNOG" id="arCOG02197">
    <property type="taxonomic scope" value="Archaea"/>
</dbReference>
<dbReference type="InParanoid" id="G0ECP4"/>
<dbReference type="InterPro" id="IPR036504">
    <property type="entry name" value="CGI121/TPRKB_sf"/>
</dbReference>
<dbReference type="HOGENOM" id="CLU_1575005_0_0_2"/>
<evidence type="ECO:0000313" key="2">
    <source>
        <dbReference type="Proteomes" id="UP000001037"/>
    </source>
</evidence>
<organism evidence="1 2">
    <name type="scientific">Pyrolobus fumarii (strain DSM 11204 / 1A)</name>
    <dbReference type="NCBI Taxonomy" id="694429"/>
    <lineage>
        <taxon>Archaea</taxon>
        <taxon>Thermoproteota</taxon>
        <taxon>Thermoprotei</taxon>
        <taxon>Desulfurococcales</taxon>
        <taxon>Pyrodictiaceae</taxon>
        <taxon>Pyrolobus</taxon>
    </lineage>
</organism>